<keyword evidence="3" id="KW-1185">Reference proteome</keyword>
<dbReference type="AlphaFoldDB" id="A0ABD2NY38"/>
<protein>
    <submittedName>
        <fullName evidence="2">Uncharacterized protein</fullName>
    </submittedName>
</protein>
<proteinExistence type="predicted"/>
<gene>
    <name evidence="2" type="ORF">HHI36_006420</name>
</gene>
<feature type="region of interest" description="Disordered" evidence="1">
    <location>
        <begin position="90"/>
        <end position="109"/>
    </location>
</feature>
<accession>A0ABD2NY38</accession>
<organism evidence="2 3">
    <name type="scientific">Cryptolaemus montrouzieri</name>
    <dbReference type="NCBI Taxonomy" id="559131"/>
    <lineage>
        <taxon>Eukaryota</taxon>
        <taxon>Metazoa</taxon>
        <taxon>Ecdysozoa</taxon>
        <taxon>Arthropoda</taxon>
        <taxon>Hexapoda</taxon>
        <taxon>Insecta</taxon>
        <taxon>Pterygota</taxon>
        <taxon>Neoptera</taxon>
        <taxon>Endopterygota</taxon>
        <taxon>Coleoptera</taxon>
        <taxon>Polyphaga</taxon>
        <taxon>Cucujiformia</taxon>
        <taxon>Coccinelloidea</taxon>
        <taxon>Coccinellidae</taxon>
        <taxon>Scymninae</taxon>
        <taxon>Scymnini</taxon>
        <taxon>Cryptolaemus</taxon>
    </lineage>
</organism>
<dbReference type="Proteomes" id="UP001516400">
    <property type="component" value="Unassembled WGS sequence"/>
</dbReference>
<evidence type="ECO:0000313" key="3">
    <source>
        <dbReference type="Proteomes" id="UP001516400"/>
    </source>
</evidence>
<reference evidence="2 3" key="1">
    <citation type="journal article" date="2021" name="BMC Biol.">
        <title>Horizontally acquired antibacterial genes associated with adaptive radiation of ladybird beetles.</title>
        <authorList>
            <person name="Li H.S."/>
            <person name="Tang X.F."/>
            <person name="Huang Y.H."/>
            <person name="Xu Z.Y."/>
            <person name="Chen M.L."/>
            <person name="Du X.Y."/>
            <person name="Qiu B.Y."/>
            <person name="Chen P.T."/>
            <person name="Zhang W."/>
            <person name="Slipinski A."/>
            <person name="Escalona H.E."/>
            <person name="Waterhouse R.M."/>
            <person name="Zwick A."/>
            <person name="Pang H."/>
        </authorList>
    </citation>
    <scope>NUCLEOTIDE SEQUENCE [LARGE SCALE GENOMIC DNA]</scope>
    <source>
        <strain evidence="2">SYSU2018</strain>
    </source>
</reference>
<name>A0ABD2NY38_9CUCU</name>
<comment type="caution">
    <text evidence="2">The sequence shown here is derived from an EMBL/GenBank/DDBJ whole genome shotgun (WGS) entry which is preliminary data.</text>
</comment>
<dbReference type="EMBL" id="JABFTP020000144">
    <property type="protein sequence ID" value="KAL3283272.1"/>
    <property type="molecule type" value="Genomic_DNA"/>
</dbReference>
<evidence type="ECO:0000313" key="2">
    <source>
        <dbReference type="EMBL" id="KAL3283272.1"/>
    </source>
</evidence>
<evidence type="ECO:0000256" key="1">
    <source>
        <dbReference type="SAM" id="MobiDB-lite"/>
    </source>
</evidence>
<sequence>MTENNYARRIISFNDMHAFGMVLAINNRRMLRYSFKRKTCVKSDEEYNDEPQTVMALGDSPPQQPGLQEEFGSDDEVVLLSELVSTSDSHVLTSSASTSSNQTVVAEPK</sequence>